<name>A0ACC2VW25_9TREE</name>
<accession>A0ACC2VW25</accession>
<keyword evidence="2" id="KW-1185">Reference proteome</keyword>
<dbReference type="Proteomes" id="UP001227268">
    <property type="component" value="Unassembled WGS sequence"/>
</dbReference>
<evidence type="ECO:0000313" key="2">
    <source>
        <dbReference type="Proteomes" id="UP001227268"/>
    </source>
</evidence>
<proteinExistence type="predicted"/>
<protein>
    <submittedName>
        <fullName evidence="1">Uncharacterized protein</fullName>
    </submittedName>
</protein>
<comment type="caution">
    <text evidence="1">The sequence shown here is derived from an EMBL/GenBank/DDBJ whole genome shotgun (WGS) entry which is preliminary data.</text>
</comment>
<reference evidence="1" key="1">
    <citation type="submission" date="2023-04" db="EMBL/GenBank/DDBJ databases">
        <title>Draft Genome sequencing of Naganishia species isolated from polar environments using Oxford Nanopore Technology.</title>
        <authorList>
            <person name="Leo P."/>
            <person name="Venkateswaran K."/>
        </authorList>
    </citation>
    <scope>NUCLEOTIDE SEQUENCE</scope>
    <source>
        <strain evidence="1">MNA-CCFEE 5423</strain>
    </source>
</reference>
<organism evidence="1 2">
    <name type="scientific">Naganishia friedmannii</name>
    <dbReference type="NCBI Taxonomy" id="89922"/>
    <lineage>
        <taxon>Eukaryota</taxon>
        <taxon>Fungi</taxon>
        <taxon>Dikarya</taxon>
        <taxon>Basidiomycota</taxon>
        <taxon>Agaricomycotina</taxon>
        <taxon>Tremellomycetes</taxon>
        <taxon>Filobasidiales</taxon>
        <taxon>Filobasidiaceae</taxon>
        <taxon>Naganishia</taxon>
    </lineage>
</organism>
<evidence type="ECO:0000313" key="1">
    <source>
        <dbReference type="EMBL" id="KAJ9103092.1"/>
    </source>
</evidence>
<sequence length="603" mass="65459">MSSPPSSPRHASHRPERVKRTYGSRAKQTRPALKLPSQRSSSSTSSSIWASNTLRASSPPSLIYPRCSSPVNAGFSSSGFRIHTPEEETNVKLETYALEDEEPGEREETDETRPELQRKALIPVGESDRSNVTSLKRTTFSETKLQSTIIIETKTTQQSRSAAGKQASLKSFFTFGSQPKTVKSKSSANNLRVEESGSAVNVTSTAEEKQPSAKSKQPSSLQQLHLVPVRLSSIASSSSGFQTTLSNASLLTTCSKCNMSYIRGGIGQQDEIIHKQHCQRVTEGVKWDTRAIPQPTGSSVTMTGGKLSSWRAGKGDKAKKRNGAVGQVVERNVEFGMGKEFGTGKGKEKALGNVVCVDGYEAASDKRVMEILESVDTVLSAPALPDPMLSRCKIFLFTTSSPPPQTASKRLKPTSKSSSSSSTSTAKPIERVIGCVVVQPIQTALRVLGDEELRESEQESRDGGRKRRRDDLVIIGENVQDEGDMTAGMAKDVSTKAVICLAIGFLRPLTLVNRDVCRPERLPCKIGIHRVFTVPKYRGLGISKILLDVACERTIYGYTCDPVKGEVAFSQPTSSGKALMDAWGGVHVRVFVEDEQQDVEEGA</sequence>
<dbReference type="EMBL" id="JASBWT010000007">
    <property type="protein sequence ID" value="KAJ9103092.1"/>
    <property type="molecule type" value="Genomic_DNA"/>
</dbReference>
<gene>
    <name evidence="1" type="ORF">QFC21_002514</name>
</gene>